<name>A0A1B2M244_9GAMM</name>
<dbReference type="KEGG" id="ala:BFG52_13400"/>
<gene>
    <name evidence="1" type="ORF">BFG52_13400</name>
</gene>
<dbReference type="Proteomes" id="UP000093391">
    <property type="component" value="Chromosome"/>
</dbReference>
<dbReference type="OrthoDB" id="3578967at2"/>
<accession>A0A1B2M244</accession>
<protein>
    <submittedName>
        <fullName evidence="1">Uncharacterized protein</fullName>
    </submittedName>
</protein>
<evidence type="ECO:0000313" key="1">
    <source>
        <dbReference type="EMBL" id="AOA59258.1"/>
    </source>
</evidence>
<proteinExistence type="predicted"/>
<dbReference type="EMBL" id="CP016895">
    <property type="protein sequence ID" value="AOA59258.1"/>
    <property type="molecule type" value="Genomic_DNA"/>
</dbReference>
<reference evidence="1 2" key="1">
    <citation type="submission" date="2016-08" db="EMBL/GenBank/DDBJ databases">
        <authorList>
            <person name="Seilhamer J.J."/>
        </authorList>
    </citation>
    <scope>NUCLEOTIDE SEQUENCE [LARGE SCALE GENOMIC DNA]</scope>
    <source>
        <strain evidence="1 2">BRTC-1</strain>
    </source>
</reference>
<dbReference type="RefSeq" id="WP_067557254.1">
    <property type="nucleotide sequence ID" value="NZ_CP016895.1"/>
</dbReference>
<organism evidence="1 2">
    <name type="scientific">Acinetobacter larvae</name>
    <dbReference type="NCBI Taxonomy" id="1789224"/>
    <lineage>
        <taxon>Bacteria</taxon>
        <taxon>Pseudomonadati</taxon>
        <taxon>Pseudomonadota</taxon>
        <taxon>Gammaproteobacteria</taxon>
        <taxon>Moraxellales</taxon>
        <taxon>Moraxellaceae</taxon>
        <taxon>Acinetobacter</taxon>
    </lineage>
</organism>
<keyword evidence="2" id="KW-1185">Reference proteome</keyword>
<dbReference type="AlphaFoldDB" id="A0A1B2M244"/>
<evidence type="ECO:0000313" key="2">
    <source>
        <dbReference type="Proteomes" id="UP000093391"/>
    </source>
</evidence>
<sequence length="176" mass="21088">MKNILEQAFPIQPIEVIKSLLPDINGAGERIVCLNGGILEIPYRIYNDMPNFSQLNNLSTQELSIIYCLYSRHSNGHIRQEMIKKLIEIEFQDFMIPYIFLLVGEYVVEIINDIYPFIEKNKEFFIEFINNNHDLTIVTYQRMVSYWNEYYRHSQYKYLNDYPGKRIFNLFDPHIT</sequence>